<name>A0AAV7HWX1_COTGL</name>
<organism evidence="2 3">
    <name type="scientific">Cotesia glomerata</name>
    <name type="common">Lepidopteran parasitic wasp</name>
    <name type="synonym">Apanteles glomeratus</name>
    <dbReference type="NCBI Taxonomy" id="32391"/>
    <lineage>
        <taxon>Eukaryota</taxon>
        <taxon>Metazoa</taxon>
        <taxon>Ecdysozoa</taxon>
        <taxon>Arthropoda</taxon>
        <taxon>Hexapoda</taxon>
        <taxon>Insecta</taxon>
        <taxon>Pterygota</taxon>
        <taxon>Neoptera</taxon>
        <taxon>Endopterygota</taxon>
        <taxon>Hymenoptera</taxon>
        <taxon>Apocrita</taxon>
        <taxon>Ichneumonoidea</taxon>
        <taxon>Braconidae</taxon>
        <taxon>Microgastrinae</taxon>
        <taxon>Cotesia</taxon>
    </lineage>
</organism>
<evidence type="ECO:0000313" key="2">
    <source>
        <dbReference type="EMBL" id="KAH0549709.1"/>
    </source>
</evidence>
<sequence>MKDTISGKKIFRFVMSNGTGRRVRIIVWEPLNKIYQEKVRSKMAADPSYAQEAENVIRQELVVTSQSKVKWPVTTGNDTEVRALISIAGIPNTFGLAVVAGYIKDEFDEVTYKNHSFSSGSITDGALKTKGQVRNFNKVLAGKLVEGTHVEVKGQVEREKTYALSYIQCNSFNDIKVIDDQIMTQEQLRAGFRSPESNAAKRPRLASPDKDQDDETRMPAA</sequence>
<proteinExistence type="predicted"/>
<feature type="region of interest" description="Disordered" evidence="1">
    <location>
        <begin position="189"/>
        <end position="221"/>
    </location>
</feature>
<reference evidence="2 3" key="1">
    <citation type="journal article" date="2021" name="J. Hered.">
        <title>A chromosome-level genome assembly of the parasitoid wasp, Cotesia glomerata (Hymenoptera: Braconidae).</title>
        <authorList>
            <person name="Pinto B.J."/>
            <person name="Weis J.J."/>
            <person name="Gamble T."/>
            <person name="Ode P.J."/>
            <person name="Paul R."/>
            <person name="Zaspel J.M."/>
        </authorList>
    </citation>
    <scope>NUCLEOTIDE SEQUENCE [LARGE SCALE GENOMIC DNA]</scope>
    <source>
        <tissue evidence="2">Whole</tissue>
    </source>
</reference>
<dbReference type="Proteomes" id="UP000826195">
    <property type="component" value="Unassembled WGS sequence"/>
</dbReference>
<keyword evidence="3" id="KW-1185">Reference proteome</keyword>
<comment type="caution">
    <text evidence="2">The sequence shown here is derived from an EMBL/GenBank/DDBJ whole genome shotgun (WGS) entry which is preliminary data.</text>
</comment>
<protein>
    <recommendedName>
        <fullName evidence="4">Single-stranded DNA-binding protein</fullName>
    </recommendedName>
</protein>
<evidence type="ECO:0000313" key="3">
    <source>
        <dbReference type="Proteomes" id="UP000826195"/>
    </source>
</evidence>
<gene>
    <name evidence="2" type="ORF">KQX54_012849</name>
</gene>
<dbReference type="AlphaFoldDB" id="A0AAV7HWX1"/>
<accession>A0AAV7HWX1</accession>
<dbReference type="EMBL" id="JAHXZJ010001864">
    <property type="protein sequence ID" value="KAH0549709.1"/>
    <property type="molecule type" value="Genomic_DNA"/>
</dbReference>
<evidence type="ECO:0000256" key="1">
    <source>
        <dbReference type="SAM" id="MobiDB-lite"/>
    </source>
</evidence>
<evidence type="ECO:0008006" key="4">
    <source>
        <dbReference type="Google" id="ProtNLM"/>
    </source>
</evidence>